<organism evidence="2 3">
    <name type="scientific">Pseudomonas jessenii</name>
    <dbReference type="NCBI Taxonomy" id="77298"/>
    <lineage>
        <taxon>Bacteria</taxon>
        <taxon>Pseudomonadati</taxon>
        <taxon>Pseudomonadota</taxon>
        <taxon>Gammaproteobacteria</taxon>
        <taxon>Pseudomonadales</taxon>
        <taxon>Pseudomonadaceae</taxon>
        <taxon>Pseudomonas</taxon>
    </lineage>
</organism>
<gene>
    <name evidence="2" type="ORF">CRX42_23015</name>
</gene>
<sequence>MGGTRLKIFAVNAIDFASKPAPTLECLLLWERACSRRRQSSQNTIRNTGPRSHPADDQSF</sequence>
<evidence type="ECO:0000313" key="2">
    <source>
        <dbReference type="EMBL" id="PYY68207.1"/>
    </source>
</evidence>
<name>A0A2W0EJH0_PSEJE</name>
<comment type="caution">
    <text evidence="2">The sequence shown here is derived from an EMBL/GenBank/DDBJ whole genome shotgun (WGS) entry which is preliminary data.</text>
</comment>
<dbReference type="AlphaFoldDB" id="A0A2W0EJH0"/>
<evidence type="ECO:0000256" key="1">
    <source>
        <dbReference type="SAM" id="MobiDB-lite"/>
    </source>
</evidence>
<evidence type="ECO:0000313" key="3">
    <source>
        <dbReference type="Proteomes" id="UP000247437"/>
    </source>
</evidence>
<dbReference type="Proteomes" id="UP000247437">
    <property type="component" value="Unassembled WGS sequence"/>
</dbReference>
<proteinExistence type="predicted"/>
<accession>A0A2W0EJH0</accession>
<reference evidence="2 3" key="1">
    <citation type="journal article" date="2018" name="Appl. Microbiol. Biotechnol.">
        <title>Characterization of the caprolactam degradation pathway in Pseudomonas jessenii using mass spectrometry-based proteomics.</title>
        <authorList>
            <person name="Otzen M."/>
            <person name="Palacio C."/>
            <person name="Janssen D.B."/>
        </authorList>
    </citation>
    <scope>NUCLEOTIDE SEQUENCE [LARGE SCALE GENOMIC DNA]</scope>
    <source>
        <strain evidence="2 3">GO3</strain>
    </source>
</reference>
<feature type="compositionally biased region" description="Polar residues" evidence="1">
    <location>
        <begin position="40"/>
        <end position="50"/>
    </location>
</feature>
<feature type="region of interest" description="Disordered" evidence="1">
    <location>
        <begin position="36"/>
        <end position="60"/>
    </location>
</feature>
<protein>
    <submittedName>
        <fullName evidence="2">Uncharacterized protein</fullName>
    </submittedName>
</protein>
<dbReference type="EMBL" id="PDLL01000352">
    <property type="protein sequence ID" value="PYY68207.1"/>
    <property type="molecule type" value="Genomic_DNA"/>
</dbReference>